<feature type="domain" description="HipA-like C-terminal" evidence="4">
    <location>
        <begin position="183"/>
        <end position="396"/>
    </location>
</feature>
<dbReference type="AlphaFoldDB" id="A0A840GIR2"/>
<dbReference type="PANTHER" id="PTHR37419">
    <property type="entry name" value="SERINE/THREONINE-PROTEIN KINASE TOXIN HIPA"/>
    <property type="match status" value="1"/>
</dbReference>
<organism evidence="5 6">
    <name type="scientific">Rhodocyclus tenuis</name>
    <name type="common">Rhodospirillum tenue</name>
    <dbReference type="NCBI Taxonomy" id="1066"/>
    <lineage>
        <taxon>Bacteria</taxon>
        <taxon>Pseudomonadati</taxon>
        <taxon>Pseudomonadota</taxon>
        <taxon>Betaproteobacteria</taxon>
        <taxon>Rhodocyclales</taxon>
        <taxon>Rhodocyclaceae</taxon>
        <taxon>Rhodocyclus</taxon>
    </lineage>
</organism>
<name>A0A840GIR2_RHOTE</name>
<dbReference type="InterPro" id="IPR012893">
    <property type="entry name" value="HipA-like_C"/>
</dbReference>
<dbReference type="PANTHER" id="PTHR37419:SF8">
    <property type="entry name" value="TOXIN YJJJ"/>
    <property type="match status" value="1"/>
</dbReference>
<gene>
    <name evidence="5" type="ORF">GGD90_002460</name>
</gene>
<evidence type="ECO:0000313" key="6">
    <source>
        <dbReference type="Proteomes" id="UP000587070"/>
    </source>
</evidence>
<dbReference type="Proteomes" id="UP000587070">
    <property type="component" value="Unassembled WGS sequence"/>
</dbReference>
<dbReference type="InterPro" id="IPR052028">
    <property type="entry name" value="HipA_Ser/Thr_kinase"/>
</dbReference>
<dbReference type="EC" id="2.7.11.1" evidence="5"/>
<dbReference type="GO" id="GO:0005829">
    <property type="term" value="C:cytosol"/>
    <property type="evidence" value="ECO:0007669"/>
    <property type="project" value="TreeGrafter"/>
</dbReference>
<accession>A0A840GIR2</accession>
<sequence>MSRELALHADWAQTGEPTCFAKLHCHRAGRSETFELELLADEIPRLESLGAPLDPAIRWLRGPQYPAQGHKSFGLLQDIAPDRWGRTLIERRFERDRKAGRVEPGARLIESDYLIGVHDLFRVGAIRLRVDDAGPFVADQTGMAAPPMTRLRELEHACREIEKGEDSAAVDEWLRLLLAPGGSLGGARPKAGVVDAAGNAWIAKFPSLHDSYDLGAWEHLTYILAEAAGLRVTAAESNRYASAQRTFLVRRFDRPAPQLRRHFASAMTLTGHVDGEDASTGVSYLEIAQVLYDHGAQARTDLRELWRRVVFNLCVSNCDDHLRNHGFLLAPGRGWELSPAYDLNPTPAARGLKLNITEKDNALDLTLAMEVAEYFRYTPAEAETEIARIQKIVRQWPKIADALGIARREQEWMAPAFQLAG</sequence>
<comment type="similarity">
    <text evidence="1">Belongs to the HipA Ser/Thr kinase family.</text>
</comment>
<keyword evidence="2 5" id="KW-0808">Transferase</keyword>
<keyword evidence="6" id="KW-1185">Reference proteome</keyword>
<dbReference type="RefSeq" id="WP_153117318.1">
    <property type="nucleotide sequence ID" value="NZ_JACIGE010000009.1"/>
</dbReference>
<comment type="caution">
    <text evidence="5">The sequence shown here is derived from an EMBL/GenBank/DDBJ whole genome shotgun (WGS) entry which is preliminary data.</text>
</comment>
<evidence type="ECO:0000256" key="3">
    <source>
        <dbReference type="ARBA" id="ARBA00022777"/>
    </source>
</evidence>
<dbReference type="GO" id="GO:0004674">
    <property type="term" value="F:protein serine/threonine kinase activity"/>
    <property type="evidence" value="ECO:0007669"/>
    <property type="project" value="UniProtKB-EC"/>
</dbReference>
<evidence type="ECO:0000259" key="4">
    <source>
        <dbReference type="Pfam" id="PF07804"/>
    </source>
</evidence>
<proteinExistence type="inferred from homology"/>
<protein>
    <submittedName>
        <fullName evidence="5">Serine/threonine-protein kinase HipA</fullName>
        <ecNumber evidence="5">2.7.11.1</ecNumber>
    </submittedName>
</protein>
<dbReference type="Pfam" id="PF07804">
    <property type="entry name" value="HipA_C"/>
    <property type="match status" value="1"/>
</dbReference>
<evidence type="ECO:0000256" key="1">
    <source>
        <dbReference type="ARBA" id="ARBA00010164"/>
    </source>
</evidence>
<dbReference type="EMBL" id="JACIGE010000009">
    <property type="protein sequence ID" value="MBB4248069.1"/>
    <property type="molecule type" value="Genomic_DNA"/>
</dbReference>
<evidence type="ECO:0000256" key="2">
    <source>
        <dbReference type="ARBA" id="ARBA00022679"/>
    </source>
</evidence>
<reference evidence="5 6" key="1">
    <citation type="submission" date="2020-08" db="EMBL/GenBank/DDBJ databases">
        <title>Genome sequencing of Purple Non-Sulfur Bacteria from various extreme environments.</title>
        <authorList>
            <person name="Mayer M."/>
        </authorList>
    </citation>
    <scope>NUCLEOTIDE SEQUENCE [LARGE SCALE GENOMIC DNA]</scope>
    <source>
        <strain evidence="5 6">2761</strain>
    </source>
</reference>
<keyword evidence="3 5" id="KW-0418">Kinase</keyword>
<evidence type="ECO:0000313" key="5">
    <source>
        <dbReference type="EMBL" id="MBB4248069.1"/>
    </source>
</evidence>
<dbReference type="OrthoDB" id="9805913at2"/>